<dbReference type="Pfam" id="PF07715">
    <property type="entry name" value="Plug"/>
    <property type="match status" value="1"/>
</dbReference>
<dbReference type="Gene3D" id="2.40.170.20">
    <property type="entry name" value="TonB-dependent receptor, beta-barrel domain"/>
    <property type="match status" value="1"/>
</dbReference>
<dbReference type="SMART" id="SM00965">
    <property type="entry name" value="STN"/>
    <property type="match status" value="1"/>
</dbReference>
<dbReference type="InterPro" id="IPR012910">
    <property type="entry name" value="Plug_dom"/>
</dbReference>
<accession>A0A4R1LNZ7</accession>
<keyword evidence="3 10" id="KW-1134">Transmembrane beta strand</keyword>
<evidence type="ECO:0000256" key="2">
    <source>
        <dbReference type="ARBA" id="ARBA00022448"/>
    </source>
</evidence>
<evidence type="ECO:0000256" key="6">
    <source>
        <dbReference type="ARBA" id="ARBA00023004"/>
    </source>
</evidence>
<dbReference type="InterPro" id="IPR039426">
    <property type="entry name" value="TonB-dep_rcpt-like"/>
</dbReference>
<dbReference type="GO" id="GO:0006826">
    <property type="term" value="P:iron ion transport"/>
    <property type="evidence" value="ECO:0007669"/>
    <property type="project" value="UniProtKB-KW"/>
</dbReference>
<keyword evidence="5 10" id="KW-0812">Transmembrane</keyword>
<dbReference type="Pfam" id="PF07660">
    <property type="entry name" value="STN"/>
    <property type="match status" value="1"/>
</dbReference>
<keyword evidence="7 11" id="KW-0798">TonB box</keyword>
<name>A0A4R1LNZ7_9SPHI</name>
<dbReference type="Pfam" id="PF00593">
    <property type="entry name" value="TonB_dep_Rec_b-barrel"/>
    <property type="match status" value="1"/>
</dbReference>
<dbReference type="NCBIfam" id="TIGR04056">
    <property type="entry name" value="OMP_RagA_SusC"/>
    <property type="match status" value="1"/>
</dbReference>
<evidence type="ECO:0000256" key="11">
    <source>
        <dbReference type="RuleBase" id="RU003357"/>
    </source>
</evidence>
<evidence type="ECO:0000256" key="1">
    <source>
        <dbReference type="ARBA" id="ARBA00004571"/>
    </source>
</evidence>
<dbReference type="InterPro" id="IPR011662">
    <property type="entry name" value="Secretin/TonB_short_N"/>
</dbReference>
<evidence type="ECO:0000256" key="7">
    <source>
        <dbReference type="ARBA" id="ARBA00023077"/>
    </source>
</evidence>
<dbReference type="AlphaFoldDB" id="A0A4R1LNZ7"/>
<dbReference type="SUPFAM" id="SSF56935">
    <property type="entry name" value="Porins"/>
    <property type="match status" value="1"/>
</dbReference>
<evidence type="ECO:0000256" key="10">
    <source>
        <dbReference type="PROSITE-ProRule" id="PRU01360"/>
    </source>
</evidence>
<evidence type="ECO:0000313" key="13">
    <source>
        <dbReference type="EMBL" id="TCK80786.1"/>
    </source>
</evidence>
<keyword evidence="4" id="KW-0410">Iron transport</keyword>
<dbReference type="InterPro" id="IPR036942">
    <property type="entry name" value="Beta-barrel_TonB_sf"/>
</dbReference>
<keyword evidence="6" id="KW-0408">Iron</keyword>
<gene>
    <name evidence="13" type="ORF">C8N28_2540</name>
</gene>
<evidence type="ECO:0000256" key="3">
    <source>
        <dbReference type="ARBA" id="ARBA00022452"/>
    </source>
</evidence>
<evidence type="ECO:0000259" key="12">
    <source>
        <dbReference type="SMART" id="SM00965"/>
    </source>
</evidence>
<dbReference type="Pfam" id="PF13715">
    <property type="entry name" value="CarbopepD_reg_2"/>
    <property type="match status" value="1"/>
</dbReference>
<dbReference type="FunFam" id="2.170.130.10:FF:000008">
    <property type="entry name" value="SusC/RagA family TonB-linked outer membrane protein"/>
    <property type="match status" value="1"/>
</dbReference>
<dbReference type="Gene3D" id="2.60.40.1120">
    <property type="entry name" value="Carboxypeptidase-like, regulatory domain"/>
    <property type="match status" value="1"/>
</dbReference>
<organism evidence="13 14">
    <name type="scientific">Albibacterium bauzanense</name>
    <dbReference type="NCBI Taxonomy" id="653929"/>
    <lineage>
        <taxon>Bacteria</taxon>
        <taxon>Pseudomonadati</taxon>
        <taxon>Bacteroidota</taxon>
        <taxon>Sphingobacteriia</taxon>
        <taxon>Sphingobacteriales</taxon>
        <taxon>Sphingobacteriaceae</taxon>
        <taxon>Albibacterium</taxon>
    </lineage>
</organism>
<dbReference type="InterPro" id="IPR023997">
    <property type="entry name" value="TonB-dep_OMP_SusC/RagA_CS"/>
</dbReference>
<dbReference type="NCBIfam" id="TIGR04057">
    <property type="entry name" value="SusC_RagA_signa"/>
    <property type="match status" value="1"/>
</dbReference>
<dbReference type="InterPro" id="IPR023996">
    <property type="entry name" value="TonB-dep_OMP_SusC/RagA"/>
</dbReference>
<comment type="subcellular location">
    <subcellularLocation>
        <location evidence="1 10">Cell outer membrane</location>
        <topology evidence="1 10">Multi-pass membrane protein</topology>
    </subcellularLocation>
</comment>
<keyword evidence="9 10" id="KW-0998">Cell outer membrane</keyword>
<dbReference type="Proteomes" id="UP000294616">
    <property type="component" value="Unassembled WGS sequence"/>
</dbReference>
<comment type="similarity">
    <text evidence="10 11">Belongs to the TonB-dependent receptor family.</text>
</comment>
<dbReference type="Gene3D" id="2.170.130.10">
    <property type="entry name" value="TonB-dependent receptor, plug domain"/>
    <property type="match status" value="1"/>
</dbReference>
<dbReference type="EMBL" id="SMGO01000003">
    <property type="protein sequence ID" value="TCK80786.1"/>
    <property type="molecule type" value="Genomic_DNA"/>
</dbReference>
<dbReference type="InterPro" id="IPR037066">
    <property type="entry name" value="Plug_dom_sf"/>
</dbReference>
<evidence type="ECO:0000256" key="5">
    <source>
        <dbReference type="ARBA" id="ARBA00022692"/>
    </source>
</evidence>
<keyword evidence="4" id="KW-0406">Ion transport</keyword>
<dbReference type="InterPro" id="IPR000531">
    <property type="entry name" value="Beta-barrel_TonB"/>
</dbReference>
<dbReference type="SUPFAM" id="SSF49464">
    <property type="entry name" value="Carboxypeptidase regulatory domain-like"/>
    <property type="match status" value="1"/>
</dbReference>
<dbReference type="OrthoDB" id="9768177at2"/>
<evidence type="ECO:0000256" key="4">
    <source>
        <dbReference type="ARBA" id="ARBA00022496"/>
    </source>
</evidence>
<comment type="caution">
    <text evidence="13">The sequence shown here is derived from an EMBL/GenBank/DDBJ whole genome shotgun (WGS) entry which is preliminary data.</text>
</comment>
<protein>
    <submittedName>
        <fullName evidence="13">TonB-linked SusC/RagA family outer membrane protein</fullName>
    </submittedName>
</protein>
<evidence type="ECO:0000256" key="8">
    <source>
        <dbReference type="ARBA" id="ARBA00023136"/>
    </source>
</evidence>
<feature type="domain" description="Secretin/TonB short N-terminal" evidence="12">
    <location>
        <begin position="72"/>
        <end position="123"/>
    </location>
</feature>
<keyword evidence="8 10" id="KW-0472">Membrane</keyword>
<proteinExistence type="inferred from homology"/>
<sequence length="1140" mass="126630">MNKNRIAPNNWERHRIFRFKFLTAMKIFVLLTCIGLSSAYANASYSQTKMDVKVQSVGIEDLFKQIQNSSEYIFFYKDGILNKNRKVSLNLKNATLPQILDEVFHNTNLDYKIDDRQVVIRQKAMVLSKETLVANVQAQRFRISGTIVDQQGLVLPGANITEKGTSNGVVSDVNGNYSLEVSNRNAILQVSYIGYTLKEINVNGQDRINVSLSEDATALEDVVVVGYGVQRKSDLTGSISQVKAADIENRTVTTAQQALQGKAAGIQVIQTSGAPGKNATVRIRGYSSNSASEPLYVVDGLRISDIGAIDPNNIESMEILKDAASAAIYGAEAGNGVVLITTKKGKQGNGKITYDYMYSVNELNKIPKIMNSNEYINYMTEGNIITENEISSLWDGKTSTKWTDVAFENSVMQRHNLGFQGGNDKGSYYVSLSHLNQNGIIKGDNDVYKRLTGMINADYKIKPWIKIGTTNVLEKWETKSVSENSEYGSLLASVLTMDPLTPDVYDADKLPPFMQNLLDNGRVLLRNPQGQYYGLSQIFESEQVHPGIMRDNSVGNNGGSNLLGTLFADITPIKNLTFTSKLGYRGSFGNDYTFAKIYYANAVTYRNDINVSRTSRNSIYYQWENFANYNFSVNDHNFTALLGTSYQHSESTSVNGAGNAITKDDPLYWDLGYLTPSATKTVGGGSNYSRKMSYFGRINYNYLDRYLFQASIRRDASDTSVLPYENRWGTFPAFSAGYVISEEDFFPEINALSFLKLRASWGQNGSTGPLGGYAYRAAITSGGSYPYTDDIIYQIASSPSRLSNPELKWETSEQLDFGFDLRAFKNRLSLSFDYYDKKTKDLLVAITPPYETGVSTTTVNAGNVSNRGLELELGWNDQINDFSYGIRGNIATLKNKVTYLDPSISRISGASYHTNQGITAFEEGLPVWYFRGYQVEDIDNATGNPIFRDQLTVDSNKDGINDQTDGIINDDDKVMIGSAIPDFTYGITLSAAYKGFDLTVFGAGSKGNDIFNALTRTDRPRGNKLSIFYDDRWTPENQNAQYPRPNANGEDKYWISDAAIFDGSFFKIKQIQVGYSLPQKFSKGFLSNSRIYVSLDDWFTFTKYPGMDPEASAGSTSALGVDKGSYPISRKAVVGINLTF</sequence>
<evidence type="ECO:0000313" key="14">
    <source>
        <dbReference type="Proteomes" id="UP000294616"/>
    </source>
</evidence>
<evidence type="ECO:0000256" key="9">
    <source>
        <dbReference type="ARBA" id="ARBA00023237"/>
    </source>
</evidence>
<dbReference type="PROSITE" id="PS52016">
    <property type="entry name" value="TONB_DEPENDENT_REC_3"/>
    <property type="match status" value="1"/>
</dbReference>
<reference evidence="13 14" key="1">
    <citation type="submission" date="2019-03" db="EMBL/GenBank/DDBJ databases">
        <title>Genomic Encyclopedia of Archaeal and Bacterial Type Strains, Phase II (KMG-II): from individual species to whole genera.</title>
        <authorList>
            <person name="Goeker M."/>
        </authorList>
    </citation>
    <scope>NUCLEOTIDE SEQUENCE [LARGE SCALE GENOMIC DNA]</scope>
    <source>
        <strain evidence="13 14">DSM 22554</strain>
    </source>
</reference>
<keyword evidence="14" id="KW-1185">Reference proteome</keyword>
<dbReference type="InterPro" id="IPR008969">
    <property type="entry name" value="CarboxyPept-like_regulatory"/>
</dbReference>
<keyword evidence="2 10" id="KW-0813">Transport</keyword>
<dbReference type="GO" id="GO:0009279">
    <property type="term" value="C:cell outer membrane"/>
    <property type="evidence" value="ECO:0007669"/>
    <property type="project" value="UniProtKB-SubCell"/>
</dbReference>